<dbReference type="AlphaFoldDB" id="U2GYK4"/>
<dbReference type="PATRIC" id="fig|1242965.3.peg.1793"/>
<accession>U2GYK4</accession>
<gene>
    <name evidence="2" type="ORF">UNSW2_995</name>
</gene>
<evidence type="ECO:0000313" key="2">
    <source>
        <dbReference type="EMBL" id="ERJ31033.1"/>
    </source>
</evidence>
<protein>
    <submittedName>
        <fullName evidence="2">Uncharacterized protein</fullName>
    </submittedName>
</protein>
<dbReference type="EMBL" id="ANNJ01000020">
    <property type="protein sequence ID" value="ERJ31033.1"/>
    <property type="molecule type" value="Genomic_DNA"/>
</dbReference>
<sequence length="40" mass="4394">MTKPAGQIQPQNALPKRMTSAGINSQNPKNSDVIRPPHNR</sequence>
<evidence type="ECO:0000313" key="3">
    <source>
        <dbReference type="Proteomes" id="UP000016625"/>
    </source>
</evidence>
<name>U2GYK4_9BACT</name>
<feature type="compositionally biased region" description="Polar residues" evidence="1">
    <location>
        <begin position="21"/>
        <end position="30"/>
    </location>
</feature>
<feature type="region of interest" description="Disordered" evidence="1">
    <location>
        <begin position="1"/>
        <end position="40"/>
    </location>
</feature>
<proteinExistence type="predicted"/>
<reference evidence="2 3" key="1">
    <citation type="journal article" date="2013" name="BMC Genomics">
        <title>Comparative genomics of Campylobacter concisus isolates reveals genetic diversity and provides insights into disease association.</title>
        <authorList>
            <person name="Deshpande N.P."/>
            <person name="Kaakoush N.O."/>
            <person name="Wilkins M.R."/>
            <person name="Mitchell H.M."/>
        </authorList>
    </citation>
    <scope>NUCLEOTIDE SEQUENCE [LARGE SCALE GENOMIC DNA]</scope>
    <source>
        <strain evidence="2 3">UNSW2</strain>
    </source>
</reference>
<dbReference type="Proteomes" id="UP000016625">
    <property type="component" value="Unassembled WGS sequence"/>
</dbReference>
<evidence type="ECO:0000256" key="1">
    <source>
        <dbReference type="SAM" id="MobiDB-lite"/>
    </source>
</evidence>
<comment type="caution">
    <text evidence="2">The sequence shown here is derived from an EMBL/GenBank/DDBJ whole genome shotgun (WGS) entry which is preliminary data.</text>
</comment>
<organism evidence="2 3">
    <name type="scientific">Campylobacter concisus UNSW2</name>
    <dbReference type="NCBI Taxonomy" id="1242965"/>
    <lineage>
        <taxon>Bacteria</taxon>
        <taxon>Pseudomonadati</taxon>
        <taxon>Campylobacterota</taxon>
        <taxon>Epsilonproteobacteria</taxon>
        <taxon>Campylobacterales</taxon>
        <taxon>Campylobacteraceae</taxon>
        <taxon>Campylobacter</taxon>
    </lineage>
</organism>